<protein>
    <submittedName>
        <fullName evidence="2">Uncharacterized protein</fullName>
    </submittedName>
</protein>
<evidence type="ECO:0000313" key="3">
    <source>
        <dbReference type="Proteomes" id="UP000077266"/>
    </source>
</evidence>
<dbReference type="EMBL" id="KV427064">
    <property type="protein sequence ID" value="KZV78177.1"/>
    <property type="molecule type" value="Genomic_DNA"/>
</dbReference>
<evidence type="ECO:0000256" key="1">
    <source>
        <dbReference type="SAM" id="MobiDB-lite"/>
    </source>
</evidence>
<reference evidence="2 3" key="1">
    <citation type="journal article" date="2016" name="Mol. Biol. Evol.">
        <title>Comparative Genomics of Early-Diverging Mushroom-Forming Fungi Provides Insights into the Origins of Lignocellulose Decay Capabilities.</title>
        <authorList>
            <person name="Nagy L.G."/>
            <person name="Riley R."/>
            <person name="Tritt A."/>
            <person name="Adam C."/>
            <person name="Daum C."/>
            <person name="Floudas D."/>
            <person name="Sun H."/>
            <person name="Yadav J.S."/>
            <person name="Pangilinan J."/>
            <person name="Larsson K.H."/>
            <person name="Matsuura K."/>
            <person name="Barry K."/>
            <person name="Labutti K."/>
            <person name="Kuo R."/>
            <person name="Ohm R.A."/>
            <person name="Bhattacharya S.S."/>
            <person name="Shirouzu T."/>
            <person name="Yoshinaga Y."/>
            <person name="Martin F.M."/>
            <person name="Grigoriev I.V."/>
            <person name="Hibbett D.S."/>
        </authorList>
    </citation>
    <scope>NUCLEOTIDE SEQUENCE [LARGE SCALE GENOMIC DNA]</scope>
    <source>
        <strain evidence="2 3">HHB12029</strain>
    </source>
</reference>
<proteinExistence type="predicted"/>
<feature type="region of interest" description="Disordered" evidence="1">
    <location>
        <begin position="53"/>
        <end position="73"/>
    </location>
</feature>
<dbReference type="InParanoid" id="A0A166MLY2"/>
<evidence type="ECO:0000313" key="2">
    <source>
        <dbReference type="EMBL" id="KZV78177.1"/>
    </source>
</evidence>
<organism evidence="2 3">
    <name type="scientific">Exidia glandulosa HHB12029</name>
    <dbReference type="NCBI Taxonomy" id="1314781"/>
    <lineage>
        <taxon>Eukaryota</taxon>
        <taxon>Fungi</taxon>
        <taxon>Dikarya</taxon>
        <taxon>Basidiomycota</taxon>
        <taxon>Agaricomycotina</taxon>
        <taxon>Agaricomycetes</taxon>
        <taxon>Auriculariales</taxon>
        <taxon>Exidiaceae</taxon>
        <taxon>Exidia</taxon>
    </lineage>
</organism>
<gene>
    <name evidence="2" type="ORF">EXIGLDRAFT_59894</name>
</gene>
<dbReference type="AlphaFoldDB" id="A0A166MLY2"/>
<sequence length="73" mass="7936">MRVEDLYLQSRARCLPAHGMAVPAASQSVRMIPPPEFFQVVCQACPTLFYRNDKPGPPNSLSLSATARTAGCN</sequence>
<accession>A0A166MLY2</accession>
<name>A0A166MLY2_EXIGL</name>
<dbReference type="Proteomes" id="UP000077266">
    <property type="component" value="Unassembled WGS sequence"/>
</dbReference>
<keyword evidence="3" id="KW-1185">Reference proteome</keyword>
<feature type="compositionally biased region" description="Polar residues" evidence="1">
    <location>
        <begin position="59"/>
        <end position="73"/>
    </location>
</feature>